<dbReference type="EMBL" id="BLLF01002358">
    <property type="protein sequence ID" value="GFH23769.1"/>
    <property type="molecule type" value="Genomic_DNA"/>
</dbReference>
<evidence type="ECO:0000256" key="3">
    <source>
        <dbReference type="ARBA" id="ARBA00022490"/>
    </source>
</evidence>
<keyword evidence="2" id="KW-0813">Transport</keyword>
<dbReference type="Gene3D" id="1.25.10.10">
    <property type="entry name" value="Leucine-rich Repeat Variant"/>
    <property type="match status" value="1"/>
</dbReference>
<dbReference type="GO" id="GO:0005737">
    <property type="term" value="C:cytoplasm"/>
    <property type="evidence" value="ECO:0007669"/>
    <property type="project" value="UniProtKB-SubCell"/>
</dbReference>
<comment type="caution">
    <text evidence="7">The sequence shown here is derived from an EMBL/GenBank/DDBJ whole genome shotgun (WGS) entry which is preliminary data.</text>
</comment>
<dbReference type="Pfam" id="PF03810">
    <property type="entry name" value="IBN_N"/>
    <property type="match status" value="1"/>
</dbReference>
<dbReference type="InterPro" id="IPR016024">
    <property type="entry name" value="ARM-type_fold"/>
</dbReference>
<dbReference type="InterPro" id="IPR040122">
    <property type="entry name" value="Importin_beta"/>
</dbReference>
<feature type="domain" description="Importin N-terminal" evidence="6">
    <location>
        <begin position="29"/>
        <end position="97"/>
    </location>
</feature>
<evidence type="ECO:0000313" key="7">
    <source>
        <dbReference type="EMBL" id="GFH23769.1"/>
    </source>
</evidence>
<organism evidence="7 8">
    <name type="scientific">Haematococcus lacustris</name>
    <name type="common">Green alga</name>
    <name type="synonym">Haematococcus pluvialis</name>
    <dbReference type="NCBI Taxonomy" id="44745"/>
    <lineage>
        <taxon>Eukaryota</taxon>
        <taxon>Viridiplantae</taxon>
        <taxon>Chlorophyta</taxon>
        <taxon>core chlorophytes</taxon>
        <taxon>Chlorophyceae</taxon>
        <taxon>CS clade</taxon>
        <taxon>Chlamydomonadales</taxon>
        <taxon>Haematococcaceae</taxon>
        <taxon>Haematococcus</taxon>
    </lineage>
</organism>
<dbReference type="InterPro" id="IPR000357">
    <property type="entry name" value="HEAT"/>
</dbReference>
<dbReference type="GO" id="GO:0005634">
    <property type="term" value="C:nucleus"/>
    <property type="evidence" value="ECO:0007669"/>
    <property type="project" value="UniProtKB-SubCell"/>
</dbReference>
<keyword evidence="4" id="KW-0677">Repeat</keyword>
<dbReference type="PANTHER" id="PTHR10527">
    <property type="entry name" value="IMPORTIN BETA"/>
    <property type="match status" value="1"/>
</dbReference>
<dbReference type="GO" id="GO:0006606">
    <property type="term" value="P:protein import into nucleus"/>
    <property type="evidence" value="ECO:0007669"/>
    <property type="project" value="InterPro"/>
</dbReference>
<evidence type="ECO:0000256" key="4">
    <source>
        <dbReference type="ARBA" id="ARBA00022737"/>
    </source>
</evidence>
<feature type="non-terminal residue" evidence="7">
    <location>
        <position position="294"/>
    </location>
</feature>
<dbReference type="SUPFAM" id="SSF48371">
    <property type="entry name" value="ARM repeat"/>
    <property type="match status" value="1"/>
</dbReference>
<dbReference type="GO" id="GO:0031267">
    <property type="term" value="F:small GTPase binding"/>
    <property type="evidence" value="ECO:0007669"/>
    <property type="project" value="InterPro"/>
</dbReference>
<keyword evidence="8" id="KW-1185">Reference proteome</keyword>
<dbReference type="SMART" id="SM00913">
    <property type="entry name" value="IBN_N"/>
    <property type="match status" value="1"/>
</dbReference>
<proteinExistence type="predicted"/>
<dbReference type="InterPro" id="IPR011989">
    <property type="entry name" value="ARM-like"/>
</dbReference>
<dbReference type="AlphaFoldDB" id="A0A699ZVZ4"/>
<accession>A0A699ZVZ4</accession>
<dbReference type="PROSITE" id="PS50166">
    <property type="entry name" value="IMPORTIN_B_NT"/>
    <property type="match status" value="1"/>
</dbReference>
<feature type="non-terminal residue" evidence="7">
    <location>
        <position position="1"/>
    </location>
</feature>
<evidence type="ECO:0000256" key="1">
    <source>
        <dbReference type="ARBA" id="ARBA00004496"/>
    </source>
</evidence>
<comment type="subcellular location">
    <subcellularLocation>
        <location evidence="1">Cytoplasm</location>
    </subcellularLocation>
</comment>
<keyword evidence="3" id="KW-0963">Cytoplasm</keyword>
<dbReference type="InterPro" id="IPR001494">
    <property type="entry name" value="Importin-beta_N"/>
</dbReference>
<reference evidence="7 8" key="1">
    <citation type="submission" date="2020-02" db="EMBL/GenBank/DDBJ databases">
        <title>Draft genome sequence of Haematococcus lacustris strain NIES-144.</title>
        <authorList>
            <person name="Morimoto D."/>
            <person name="Nakagawa S."/>
            <person name="Yoshida T."/>
            <person name="Sawayama S."/>
        </authorList>
    </citation>
    <scope>NUCLEOTIDE SEQUENCE [LARGE SCALE GENOMIC DNA]</scope>
    <source>
        <strain evidence="7 8">NIES-144</strain>
    </source>
</reference>
<dbReference type="Proteomes" id="UP000485058">
    <property type="component" value="Unassembled WGS sequence"/>
</dbReference>
<name>A0A699ZVZ4_HAELA</name>
<keyword evidence="5" id="KW-0653">Protein transport</keyword>
<evidence type="ECO:0000256" key="5">
    <source>
        <dbReference type="ARBA" id="ARBA00022927"/>
    </source>
</evidence>
<dbReference type="Pfam" id="PF02985">
    <property type="entry name" value="HEAT"/>
    <property type="match status" value="1"/>
</dbReference>
<gene>
    <name evidence="7" type="ORF">HaLaN_21436</name>
</gene>
<evidence type="ECO:0000256" key="2">
    <source>
        <dbReference type="ARBA" id="ARBA00022448"/>
    </source>
</evidence>
<evidence type="ECO:0000259" key="6">
    <source>
        <dbReference type="PROSITE" id="PS50166"/>
    </source>
</evidence>
<evidence type="ECO:0000313" key="8">
    <source>
        <dbReference type="Proteomes" id="UP000485058"/>
    </source>
</evidence>
<protein>
    <submittedName>
        <fullName evidence="7">ARM repeat-containing protein</fullName>
    </submittedName>
</protein>
<sequence length="294" mass="32187">MASVTGWAPQEAGVLQLCNLFRDLQQGLNQAQLDEYRAYPDFDNYLAFIFAQGDQVPIDVRQAAGLYLKNDLKHHFVTTTDSQRQYLKDVLLQLVAHPEKSIRQTAGTCISVVVVHAGFATWPQMVQAMQACLSSSDLHAITGGLDTLYKIVEESPVQMDVTLAQGPGGPSTATTVSCVLVPPLLQLLQHSSADVRCQACACLNLMARDQPLGIANNSDRYVHGLFGLAHDSSSAVRAEVCRGLVALLTVQPDKLQPFMAQSCEFWIAFCEAQLGPEVLQPYLTRLVPLLMKNM</sequence>